<feature type="compositionally biased region" description="Polar residues" evidence="1">
    <location>
        <begin position="920"/>
        <end position="941"/>
    </location>
</feature>
<keyword evidence="3" id="KW-1185">Reference proteome</keyword>
<proteinExistence type="predicted"/>
<reference evidence="2" key="2">
    <citation type="journal article" date="2023" name="BMC Genomics">
        <title>Pest status, molecular evolution, and epigenetic factors derived from the genome assembly of Frankliniella fusca, a thysanopteran phytovirus vector.</title>
        <authorList>
            <person name="Catto M.A."/>
            <person name="Labadie P.E."/>
            <person name="Jacobson A.L."/>
            <person name="Kennedy G.G."/>
            <person name="Srinivasan R."/>
            <person name="Hunt B.G."/>
        </authorList>
    </citation>
    <scope>NUCLEOTIDE SEQUENCE</scope>
    <source>
        <strain evidence="2">PL_HMW_Pooled</strain>
    </source>
</reference>
<dbReference type="PANTHER" id="PTHR46601:SF1">
    <property type="entry name" value="ADF-H DOMAIN-CONTAINING PROTEIN"/>
    <property type="match status" value="1"/>
</dbReference>
<evidence type="ECO:0000256" key="1">
    <source>
        <dbReference type="SAM" id="MobiDB-lite"/>
    </source>
</evidence>
<feature type="region of interest" description="Disordered" evidence="1">
    <location>
        <begin position="1"/>
        <end position="20"/>
    </location>
</feature>
<dbReference type="AlphaFoldDB" id="A0AAE1GVG6"/>
<feature type="region of interest" description="Disordered" evidence="1">
    <location>
        <begin position="187"/>
        <end position="237"/>
    </location>
</feature>
<evidence type="ECO:0000313" key="3">
    <source>
        <dbReference type="Proteomes" id="UP001219518"/>
    </source>
</evidence>
<keyword evidence="2" id="KW-0804">Transcription</keyword>
<dbReference type="EMBL" id="JAHWGI010000102">
    <property type="protein sequence ID" value="KAK3909523.1"/>
    <property type="molecule type" value="Genomic_DNA"/>
</dbReference>
<feature type="compositionally biased region" description="Polar residues" evidence="1">
    <location>
        <begin position="213"/>
        <end position="228"/>
    </location>
</feature>
<dbReference type="PANTHER" id="PTHR46601">
    <property type="entry name" value="ULP_PROTEASE DOMAIN-CONTAINING PROTEIN"/>
    <property type="match status" value="1"/>
</dbReference>
<feature type="compositionally biased region" description="Low complexity" evidence="1">
    <location>
        <begin position="1"/>
        <end position="14"/>
    </location>
</feature>
<gene>
    <name evidence="2" type="ORF">KUF71_019546</name>
</gene>
<accession>A0AAE1GVG6</accession>
<comment type="caution">
    <text evidence="2">The sequence shown here is derived from an EMBL/GenBank/DDBJ whole genome shotgun (WGS) entry which is preliminary data.</text>
</comment>
<sequence length="949" mass="107038">MSTDQSDPSTSQTSNHPNLDLGNVFEQIGGFKADLSLLNAPQTRDTSETAEPEIVLPCSIGLIREHSVCSASGKKKSQLLPLEQKLLKLRTNVTSTLKVCSNHYEEFLTRYNQRQKVCGAKLKCSGSRTGDLRTIDYENYENARRYGEFALVPGQLWCLTCRLHVRKVIKTEQEIRNKLKKEAEECGKKYEEPFDPGSPLVSESESEESSESQGTKSTATNPSLSQTADADFPTPPQCAREKLNQALTVFGKSPVDTKKFSRSKTYASEKLQEVESAVKKSAASSSSAIRSENVNKDFDEMLERLVEKFNSVCTTTSEKFMILSILPPNWSRQKVMDTFGCTKYFAQAVERKVERDGILCTPTPKQGKRLSDETEKKVIATYEDDMHGRLMPGKRDYKSVIIDGKRVQVQKRLLLLTIKELHQLFLEEFPTFQISLSKFAMLRPTYVILDGASGTHSVCVCTIHQNVKLMLHGARLGDSVRLQDGEIVQGFKNLEECMSIMLSETPTDECYFGTCTQCPGTQKIKEKLEEIFNAKMIETVEYKQWTVVDRSDLITVTQDRDEFIDLFLEKMEKLIEHDFITNQQATFMSKRKSILQEGEIFVVGDFTMNYKPVIQDAAQSYHWTNAGITLHPWVCYFLEDGIIKHKSFIMVSDNLHHDTGTVYAFQVKLIEQLKIILPNMKKVIYSSDGARSQYKNKKNVANLCHHFVDFGVEAEWHFSATSHGKGASDGAGGSAKRSAYKESLRSPTEGHILTAPDFVKFVNKELEKITAVFVSNEEVQEQNQNLKSRFSDAEKLPGISSYHSIIPVSSKAVIVRRYSYSSNSERIQLVAEKPDSLDNLSGFVTIIYENQWWLSKISSVERTTVKVRRLNPAASKRGFRFSANDSDPSLSREDLLVVVTPTTNDNVSFSLPKQSRTLTEQTFASKQATSSANSPILGTSTRGRERRRQ</sequence>
<dbReference type="Proteomes" id="UP001219518">
    <property type="component" value="Unassembled WGS sequence"/>
</dbReference>
<reference evidence="2" key="1">
    <citation type="submission" date="2021-07" db="EMBL/GenBank/DDBJ databases">
        <authorList>
            <person name="Catto M.A."/>
            <person name="Jacobson A."/>
            <person name="Kennedy G."/>
            <person name="Labadie P."/>
            <person name="Hunt B.G."/>
            <person name="Srinivasan R."/>
        </authorList>
    </citation>
    <scope>NUCLEOTIDE SEQUENCE</scope>
    <source>
        <strain evidence="2">PL_HMW_Pooled</strain>
        <tissue evidence="2">Head</tissue>
    </source>
</reference>
<dbReference type="GO" id="GO:0000428">
    <property type="term" value="C:DNA-directed RNA polymerase complex"/>
    <property type="evidence" value="ECO:0007669"/>
    <property type="project" value="UniProtKB-KW"/>
</dbReference>
<feature type="region of interest" description="Disordered" evidence="1">
    <location>
        <begin position="920"/>
        <end position="949"/>
    </location>
</feature>
<keyword evidence="2" id="KW-0240">DNA-directed RNA polymerase</keyword>
<protein>
    <submittedName>
        <fullName evidence="2">DNA-directed RNA polymerase subunit beta</fullName>
    </submittedName>
</protein>
<name>A0AAE1GVG6_9NEOP</name>
<organism evidence="2 3">
    <name type="scientific">Frankliniella fusca</name>
    <dbReference type="NCBI Taxonomy" id="407009"/>
    <lineage>
        <taxon>Eukaryota</taxon>
        <taxon>Metazoa</taxon>
        <taxon>Ecdysozoa</taxon>
        <taxon>Arthropoda</taxon>
        <taxon>Hexapoda</taxon>
        <taxon>Insecta</taxon>
        <taxon>Pterygota</taxon>
        <taxon>Neoptera</taxon>
        <taxon>Paraneoptera</taxon>
        <taxon>Thysanoptera</taxon>
        <taxon>Terebrantia</taxon>
        <taxon>Thripoidea</taxon>
        <taxon>Thripidae</taxon>
        <taxon>Frankliniella</taxon>
    </lineage>
</organism>
<evidence type="ECO:0000313" key="2">
    <source>
        <dbReference type="EMBL" id="KAK3909523.1"/>
    </source>
</evidence>